<reference evidence="3" key="1">
    <citation type="journal article" date="2023" name="Mol. Phylogenet. Evol.">
        <title>Genome-scale phylogeny and comparative genomics of the fungal order Sordariales.</title>
        <authorList>
            <person name="Hensen N."/>
            <person name="Bonometti L."/>
            <person name="Westerberg I."/>
            <person name="Brannstrom I.O."/>
            <person name="Guillou S."/>
            <person name="Cros-Aarteil S."/>
            <person name="Calhoun S."/>
            <person name="Haridas S."/>
            <person name="Kuo A."/>
            <person name="Mondo S."/>
            <person name="Pangilinan J."/>
            <person name="Riley R."/>
            <person name="LaButti K."/>
            <person name="Andreopoulos B."/>
            <person name="Lipzen A."/>
            <person name="Chen C."/>
            <person name="Yan M."/>
            <person name="Daum C."/>
            <person name="Ng V."/>
            <person name="Clum A."/>
            <person name="Steindorff A."/>
            <person name="Ohm R.A."/>
            <person name="Martin F."/>
            <person name="Silar P."/>
            <person name="Natvig D.O."/>
            <person name="Lalanne C."/>
            <person name="Gautier V."/>
            <person name="Ament-Velasquez S.L."/>
            <person name="Kruys A."/>
            <person name="Hutchinson M.I."/>
            <person name="Powell A.J."/>
            <person name="Barry K."/>
            <person name="Miller A.N."/>
            <person name="Grigoriev I.V."/>
            <person name="Debuchy R."/>
            <person name="Gladieux P."/>
            <person name="Hiltunen Thoren M."/>
            <person name="Johannesson H."/>
        </authorList>
    </citation>
    <scope>NUCLEOTIDE SEQUENCE</scope>
    <source>
        <strain evidence="3">CBS 538.74</strain>
    </source>
</reference>
<feature type="compositionally biased region" description="Acidic residues" evidence="1">
    <location>
        <begin position="667"/>
        <end position="695"/>
    </location>
</feature>
<dbReference type="InterPro" id="IPR050496">
    <property type="entry name" value="SNF2_RAD54_helicase_repair"/>
</dbReference>
<dbReference type="InterPro" id="IPR038718">
    <property type="entry name" value="SNF2-like_sf"/>
</dbReference>
<dbReference type="InterPro" id="IPR027417">
    <property type="entry name" value="P-loop_NTPase"/>
</dbReference>
<evidence type="ECO:0000259" key="2">
    <source>
        <dbReference type="SMART" id="SM00487"/>
    </source>
</evidence>
<dbReference type="PANTHER" id="PTHR45629">
    <property type="entry name" value="SNF2/RAD54 FAMILY MEMBER"/>
    <property type="match status" value="1"/>
</dbReference>
<comment type="caution">
    <text evidence="3">The sequence shown here is derived from an EMBL/GenBank/DDBJ whole genome shotgun (WGS) entry which is preliminary data.</text>
</comment>
<protein>
    <recommendedName>
        <fullName evidence="2">Helicase ATP-binding domain-containing protein</fullName>
    </recommendedName>
</protein>
<dbReference type="Gene3D" id="3.40.50.300">
    <property type="entry name" value="P-loop containing nucleotide triphosphate hydrolases"/>
    <property type="match status" value="1"/>
</dbReference>
<feature type="region of interest" description="Disordered" evidence="1">
    <location>
        <begin position="1121"/>
        <end position="1142"/>
    </location>
</feature>
<evidence type="ECO:0000313" key="4">
    <source>
        <dbReference type="Proteomes" id="UP001302745"/>
    </source>
</evidence>
<feature type="domain" description="Helicase ATP-binding" evidence="2">
    <location>
        <begin position="447"/>
        <end position="849"/>
    </location>
</feature>
<dbReference type="SUPFAM" id="SSF52540">
    <property type="entry name" value="P-loop containing nucleoside triphosphate hydrolases"/>
    <property type="match status" value="2"/>
</dbReference>
<dbReference type="EMBL" id="MU857003">
    <property type="protein sequence ID" value="KAK4151717.1"/>
    <property type="molecule type" value="Genomic_DNA"/>
</dbReference>
<dbReference type="SMART" id="SM00487">
    <property type="entry name" value="DEXDc"/>
    <property type="match status" value="1"/>
</dbReference>
<reference evidence="3" key="2">
    <citation type="submission" date="2023-05" db="EMBL/GenBank/DDBJ databases">
        <authorList>
            <consortium name="Lawrence Berkeley National Laboratory"/>
            <person name="Steindorff A."/>
            <person name="Hensen N."/>
            <person name="Bonometti L."/>
            <person name="Westerberg I."/>
            <person name="Brannstrom I.O."/>
            <person name="Guillou S."/>
            <person name="Cros-Aarteil S."/>
            <person name="Calhoun S."/>
            <person name="Haridas S."/>
            <person name="Kuo A."/>
            <person name="Mondo S."/>
            <person name="Pangilinan J."/>
            <person name="Riley R."/>
            <person name="Labutti K."/>
            <person name="Andreopoulos B."/>
            <person name="Lipzen A."/>
            <person name="Chen C."/>
            <person name="Yanf M."/>
            <person name="Daum C."/>
            <person name="Ng V."/>
            <person name="Clum A."/>
            <person name="Ohm R."/>
            <person name="Martin F."/>
            <person name="Silar P."/>
            <person name="Natvig D."/>
            <person name="Lalanne C."/>
            <person name="Gautier V."/>
            <person name="Ament-Velasquez S.L."/>
            <person name="Kruys A."/>
            <person name="Hutchinson M.I."/>
            <person name="Powell A.J."/>
            <person name="Barry K."/>
            <person name="Miller A.N."/>
            <person name="Grigoriev I.V."/>
            <person name="Debuchy R."/>
            <person name="Gladieux P."/>
            <person name="Thoren M.H."/>
            <person name="Johannesson H."/>
        </authorList>
    </citation>
    <scope>NUCLEOTIDE SEQUENCE</scope>
    <source>
        <strain evidence="3">CBS 538.74</strain>
    </source>
</reference>
<accession>A0AAN6ZUT5</accession>
<dbReference type="Proteomes" id="UP001302745">
    <property type="component" value="Unassembled WGS sequence"/>
</dbReference>
<dbReference type="PANTHER" id="PTHR45629:SF7">
    <property type="entry name" value="DNA EXCISION REPAIR PROTEIN ERCC-6-RELATED"/>
    <property type="match status" value="1"/>
</dbReference>
<feature type="compositionally biased region" description="Polar residues" evidence="1">
    <location>
        <begin position="1681"/>
        <end position="1695"/>
    </location>
</feature>
<name>A0AAN6ZUT5_9PEZI</name>
<dbReference type="InterPro" id="IPR014001">
    <property type="entry name" value="Helicase_ATP-bd"/>
</dbReference>
<proteinExistence type="predicted"/>
<organism evidence="3 4">
    <name type="scientific">Chaetomidium leptoderma</name>
    <dbReference type="NCBI Taxonomy" id="669021"/>
    <lineage>
        <taxon>Eukaryota</taxon>
        <taxon>Fungi</taxon>
        <taxon>Dikarya</taxon>
        <taxon>Ascomycota</taxon>
        <taxon>Pezizomycotina</taxon>
        <taxon>Sordariomycetes</taxon>
        <taxon>Sordariomycetidae</taxon>
        <taxon>Sordariales</taxon>
        <taxon>Chaetomiaceae</taxon>
        <taxon>Chaetomidium</taxon>
    </lineage>
</organism>
<gene>
    <name evidence="3" type="ORF">C8A00DRAFT_35617</name>
</gene>
<keyword evidence="4" id="KW-1185">Reference proteome</keyword>
<feature type="region of interest" description="Disordered" evidence="1">
    <location>
        <begin position="1560"/>
        <end position="1706"/>
    </location>
</feature>
<evidence type="ECO:0000313" key="3">
    <source>
        <dbReference type="EMBL" id="KAK4151717.1"/>
    </source>
</evidence>
<sequence>MALTFTTYFKARNENFEALNTWKQVVFPFGGPAKNVHFTSQYQKLKNPIHYNYINLLDVKGFLPLSCRYLPWPHGLHGQKHKLKFEPWAATLAAISKLSEPAKVIFNRIAQPDVTDSYHIQIRNGDVDMAPPSEVNMQLSLLIAALNILKFAKTSDEDNAPPRFVQRLDKARAGYYYGYHADDWFRVVFAIIYFLERRRKTIDTASGLFKGSNKELKIFKVSKTDSLRMVSDSLEHLAEEDELRTKSIVLQNMRNQIPSLPPGLDDNALDRLLRRFDGKYTYMVNLDLGTSLTRIRKESILAKKQQAATLNERYREILALTLPAAKEVVQSLRRRLVKAKYFNNTGESSSTFYDSLGEGAKSYLENSENLVPAFATLEEGEKDETVQYIEIMKLLKLAAITGEMIDTLQPSSMDWEGTMKLLGADMAKMSATDGFSWKRIPIPGAHPDFRFKAHQVVSAANLFTKLSGFVRGAILANDAGTGKTLTVMLLAMMLYRRCLNLKAAGRPFQAGPVFWVTQTVLEIDKAFPGTFKIHCYYGTITSDNPVIANATITPERLEELGRFWAKNSDDPELCLEIVVMSYTTLMSRNTDRTNVEVPVNSIAHIRPELMDFQTYDPGFRHKIQGVESVPAHLHFAGSRGGAGRNAGKGHKEALGRKRRKKAKEEGQQESEFSDNDPDAEDDDMDESELDEEVDAAPDLASRYHRQPKAMRDFLETSNVGAIPDLEHHIFDVLHNPYADEAAADMISKELELDVAACDTLGKSATVAEAFKFRQYLSDAKFKASLMVLDEAHNVKDPKNGTSRATMLLPASAVVMVTATPTLNSIEDYFGIALQVWRRSKFYDFTLPAEVSWTYMVEYFEILPIELKEVTNSAQCDVGYIWRDDFTDSAIVRENNKHITRHLFWYLDQAGPPRQALLDWSLKTKCPWYLLHPSSVRNIKGSRNLGDLGGEMVYRALQQLLTVRNPLNMKIDLPDGTHTYPREEMPPMDVTYVQCQYPKETAEVVNTYVTGLLKLLPNMNSDDKDKGKTGRVTRSSASAVLSSDAEAVKRINMTCHRLLTLKAIDYRSFLILSAVEDKTSSTAGLIKLQKALQEGKFKDIMPEGSKEQLLHLKALIQNAGGENKARGQDTPGPKLGSAHTDSLADQHPSGGLAWLYSISPDTINTVPPTGRFEMVYWALSESPVLLEVFDLVLQFRSEGLRSLIVVNNPWLQNYIHSVLAFASIGVGSIRASHTSNERDSIVHAFNSEEGDIEFLVINQSLSMAGLNLHHKCCRGIVAQYSWNYWGLFQVISRLYRIGQRWVVKWFIVVCAGTYSHVLEDKMCRKIVPEIIFTGRIPEWIKGATLRKMVAYEILRMKFSHPFNRFVWVINPPTSAADYTNAKMTRMGTLCSMIVNAIIKMDPEHEDTPTYLEQLESSVCQIMHAWGCDRRSRTRFDIGELNRYMDETRDFRPDCPQAPFWARAKDRSSVYKTTPDDTKDGMPDPQCTCILDRASCIIHDFGMEFSVDPDHTSGMEDPDNVAELVAAISEFMDVHGLAPANTFVMEDAAYDKLAKDHDDYISDAEWPGEQDNEIEAKASEITRSAKKKREEEAEASTGQGYDETDHDLAGPSTPRAASGTPARMVSPDESKDDVIPSGGAATPPFVEYKKRTARSKSPSVGQANKRQRKDLTGAGARAPAVPGTQTTIPGSDESNGLGQVESEDVYRA</sequence>
<feature type="compositionally biased region" description="Polar residues" evidence="1">
    <location>
        <begin position="1653"/>
        <end position="1662"/>
    </location>
</feature>
<evidence type="ECO:0000256" key="1">
    <source>
        <dbReference type="SAM" id="MobiDB-lite"/>
    </source>
</evidence>
<feature type="region of interest" description="Disordered" evidence="1">
    <location>
        <begin position="634"/>
        <end position="704"/>
    </location>
</feature>
<dbReference type="Gene3D" id="3.40.50.10810">
    <property type="entry name" value="Tandem AAA-ATPase domain"/>
    <property type="match status" value="1"/>
</dbReference>